<sequence>MYTEQLQAWHKQRHIDVTGAQGDLTLIAMHELTSESEPTVKQIAGSWKPTSPSELGLTLTATAEDQLFINGVLVEGEVHIIADETIVQTRNGISAMATSQPGSMHLLAIWDENSPALQTFSHIAAYEMNKQAIYNGKLIKDDAMIEFSHTGDAHRAARSHASIGVIEVEIGGVHYRLRPFQSGRYSIIIFRDATSGNETYSMGRMLVIEQLDDETVLLDFNKAFLPPCAFSSYFNCPMPPLSNRIQSKIEAGEKQIISLHS</sequence>
<gene>
    <name evidence="1" type="ORF">LS41612_11610</name>
    <name evidence="2" type="ORF">NCTC10338_02401</name>
</gene>
<dbReference type="Proteomes" id="UP000238825">
    <property type="component" value="Chromosome"/>
</dbReference>
<dbReference type="GeneID" id="48276845"/>
<dbReference type="AlphaFoldDB" id="A0A2S0K0L9"/>
<dbReference type="InterPro" id="IPR012467">
    <property type="entry name" value="DUF1684"/>
</dbReference>
<reference evidence="2 4" key="2">
    <citation type="submission" date="2018-06" db="EMBL/GenBank/DDBJ databases">
        <authorList>
            <consortium name="Pathogen Informatics"/>
            <person name="Doyle S."/>
        </authorList>
    </citation>
    <scope>NUCLEOTIDE SEQUENCE [LARGE SCALE GENOMIC DNA]</scope>
    <source>
        <strain evidence="2 4">NCTC10338</strain>
    </source>
</reference>
<dbReference type="PANTHER" id="PTHR41913">
    <property type="entry name" value="DUF1684 DOMAIN-CONTAINING PROTEIN"/>
    <property type="match status" value="1"/>
</dbReference>
<dbReference type="PANTHER" id="PTHR41913:SF1">
    <property type="entry name" value="DUF1684 DOMAIN-CONTAINING PROTEIN"/>
    <property type="match status" value="1"/>
</dbReference>
<dbReference type="EMBL" id="CP019980">
    <property type="protein sequence ID" value="AVK96858.1"/>
    <property type="molecule type" value="Genomic_DNA"/>
</dbReference>
<evidence type="ECO:0000313" key="1">
    <source>
        <dbReference type="EMBL" id="AVK96858.1"/>
    </source>
</evidence>
<protein>
    <submittedName>
        <fullName evidence="2">Protein of uncharacterized function (DUF1684)</fullName>
    </submittedName>
</protein>
<name>A0A2S0K0L9_LYSSH</name>
<dbReference type="Pfam" id="PF07920">
    <property type="entry name" value="DUF1684"/>
    <property type="match status" value="1"/>
</dbReference>
<evidence type="ECO:0000313" key="3">
    <source>
        <dbReference type="Proteomes" id="UP000238825"/>
    </source>
</evidence>
<evidence type="ECO:0000313" key="4">
    <source>
        <dbReference type="Proteomes" id="UP000255295"/>
    </source>
</evidence>
<dbReference type="RefSeq" id="WP_024361611.1">
    <property type="nucleotide sequence ID" value="NZ_BJNS01000010.1"/>
</dbReference>
<accession>A0A2S0K0L9</accession>
<proteinExistence type="predicted"/>
<dbReference type="EMBL" id="UFSZ01000001">
    <property type="protein sequence ID" value="SUV17304.1"/>
    <property type="molecule type" value="Genomic_DNA"/>
</dbReference>
<reference evidence="1 3" key="1">
    <citation type="submission" date="2017-03" db="EMBL/GenBank/DDBJ databases">
        <title>The whole genome sequencing and assembly of Lysinibacillus sphaericus DSM 28T strain.</title>
        <authorList>
            <person name="Lee Y.-J."/>
            <person name="Yi H."/>
            <person name="Bahn Y.-S."/>
            <person name="Kim J.F."/>
            <person name="Lee D.-W."/>
        </authorList>
    </citation>
    <scope>NUCLEOTIDE SEQUENCE [LARGE SCALE GENOMIC DNA]</scope>
    <source>
        <strain evidence="1 3">DSM 28</strain>
    </source>
</reference>
<organism evidence="1 3">
    <name type="scientific">Lysinibacillus sphaericus</name>
    <name type="common">Bacillus sphaericus</name>
    <dbReference type="NCBI Taxonomy" id="1421"/>
    <lineage>
        <taxon>Bacteria</taxon>
        <taxon>Bacillati</taxon>
        <taxon>Bacillota</taxon>
        <taxon>Bacilli</taxon>
        <taxon>Bacillales</taxon>
        <taxon>Bacillaceae</taxon>
        <taxon>Lysinibacillus</taxon>
    </lineage>
</organism>
<dbReference type="Proteomes" id="UP000255295">
    <property type="component" value="Unassembled WGS sequence"/>
</dbReference>
<evidence type="ECO:0000313" key="2">
    <source>
        <dbReference type="EMBL" id="SUV17304.1"/>
    </source>
</evidence>